<proteinExistence type="predicted"/>
<reference evidence="1" key="2">
    <citation type="submission" date="2025-09" db="UniProtKB">
        <authorList>
            <consortium name="EnsemblPlants"/>
        </authorList>
    </citation>
    <scope>IDENTIFICATION</scope>
</reference>
<protein>
    <submittedName>
        <fullName evidence="1">Uncharacterized protein</fullName>
    </submittedName>
</protein>
<organism evidence="1 2">
    <name type="scientific">Avena sativa</name>
    <name type="common">Oat</name>
    <dbReference type="NCBI Taxonomy" id="4498"/>
    <lineage>
        <taxon>Eukaryota</taxon>
        <taxon>Viridiplantae</taxon>
        <taxon>Streptophyta</taxon>
        <taxon>Embryophyta</taxon>
        <taxon>Tracheophyta</taxon>
        <taxon>Spermatophyta</taxon>
        <taxon>Magnoliopsida</taxon>
        <taxon>Liliopsida</taxon>
        <taxon>Poales</taxon>
        <taxon>Poaceae</taxon>
        <taxon>BOP clade</taxon>
        <taxon>Pooideae</taxon>
        <taxon>Poodae</taxon>
        <taxon>Poeae</taxon>
        <taxon>Poeae Chloroplast Group 1 (Aveneae type)</taxon>
        <taxon>Aveninae</taxon>
        <taxon>Avena</taxon>
    </lineage>
</organism>
<reference evidence="1" key="1">
    <citation type="submission" date="2021-05" db="EMBL/GenBank/DDBJ databases">
        <authorList>
            <person name="Scholz U."/>
            <person name="Mascher M."/>
            <person name="Fiebig A."/>
        </authorList>
    </citation>
    <scope>NUCLEOTIDE SEQUENCE [LARGE SCALE GENOMIC DNA]</scope>
</reference>
<accession>A0ACD5ZA87</accession>
<name>A0ACD5ZA87_AVESA</name>
<dbReference type="EnsemblPlants" id="AVESA.00010b.r2.6CG1122170.1">
    <property type="protein sequence ID" value="AVESA.00010b.r2.6CG1122170.1.CDS"/>
    <property type="gene ID" value="AVESA.00010b.r2.6CG1122170"/>
</dbReference>
<sequence>MRKKEKRNLDLVSQYPKSQTQLLIDRQAELLGGDLEREMGRSRGGALVALLLPAIVVLLSRCRGGAAQLPCGSGDLDALRGFSASLDAPVTGWPAAPDEHCCAWPGVLCSGAAGVVVGVVLPNRTLRGKVSASITDLTALQVLNLSGNALRGSLPAGILRLGSLETLDVSSNSLSGALSVSLPAIRVFNVSYNAFVGSHPLLPGAANLTAYDASGNSFSGPVDAASVCSSSPGLQILRLSMNRLSGDFPSGFAQCRSLTELSLDGNGITGALPEDLFAVKSLQYLTLHTNSISGELPPSLRNLTGLVRLDLSFNAFSGALPEAFDALAGTLQELSAPSNTLSGTLPATLSLCVSLRVLNLRNNTLGGPIGLDFRALSGLVYLDLGVNRFTGPIPASLPECAGMTALNLGRNLLTGEIPPSFAAFRSISFLSLTGNGFSNVTSALRILQRLPNLTSLVLTKNFHGGEEMPEDGIDGFPSIQVLVIANCELTGAIPAWLARLSKLKVLDISWNKLAGPIPPFLGELDRLFYLDISNNSLQGELPASFSRMTALLAGNGSGNDEDTTVQDFPFFMRRNVSATGRQYNQVSSFPPSLVLARNNLSGVVPPALGVLARVHIVDLSWNGFSGPIPPELSGMTSLESLDLSQNALSGAIPPSLTRLTFLSHFAVAYNNLSGEVPVGGQFSTFSRADFTGNPFLCGIHAARKCDRNQTASSATGSNGRRSAASAAVVAAICVGTALLLATGLAATWRAWSRRRQEDNACRVAADDESSLDSSATRSSTLVLLFPSDDDDHSGATERTTVITLDEVVKATGDFDDSRIVGCGGFGMVYRATLADGRDVAVKRLSGDFQQMEREFRAEVEALSRVRHRNLVSLRGYCRLGKDVRLLIYPFMENGSLDHWLHERAAVGDVLPWPARLRIARGAARGLAYLHGGNGASRPRVMHRDVKSSNILLDASMEARLADFGLARLARGNDDSHVTTDLVGTLGYIPPEYGHSPAATYRGDVYSMGVVLVELVTGRRPVDMTARLGARDVTGWAVRLRREGRGHEAVDAGVARVGRHGEEAERVLELACACVSEDPKARPTAQQLVERLDAIAVAGATQEFL</sequence>
<evidence type="ECO:0000313" key="1">
    <source>
        <dbReference type="EnsemblPlants" id="AVESA.00010b.r2.6CG1122170.1.CDS"/>
    </source>
</evidence>
<dbReference type="Proteomes" id="UP001732700">
    <property type="component" value="Chromosome 6C"/>
</dbReference>
<keyword evidence="2" id="KW-1185">Reference proteome</keyword>
<evidence type="ECO:0000313" key="2">
    <source>
        <dbReference type="Proteomes" id="UP001732700"/>
    </source>
</evidence>